<keyword evidence="1" id="KW-1133">Transmembrane helix</keyword>
<keyword evidence="1" id="KW-0812">Transmembrane</keyword>
<protein>
    <submittedName>
        <fullName evidence="2">Uncharacterized protein</fullName>
    </submittedName>
</protein>
<comment type="caution">
    <text evidence="2">The sequence shown here is derived from an EMBL/GenBank/DDBJ whole genome shotgun (WGS) entry which is preliminary data.</text>
</comment>
<feature type="transmembrane region" description="Helical" evidence="1">
    <location>
        <begin position="95"/>
        <end position="118"/>
    </location>
</feature>
<feature type="transmembrane region" description="Helical" evidence="1">
    <location>
        <begin position="66"/>
        <end position="88"/>
    </location>
</feature>
<dbReference type="AlphaFoldDB" id="A0A2W5IDV1"/>
<proteinExistence type="predicted"/>
<name>A0A2W5IDV1_9ACTN</name>
<feature type="transmembrane region" description="Helical" evidence="1">
    <location>
        <begin position="38"/>
        <end position="60"/>
    </location>
</feature>
<feature type="transmembrane region" description="Helical" evidence="1">
    <location>
        <begin position="6"/>
        <end position="26"/>
    </location>
</feature>
<sequence length="133" mass="14317">MSFAYYLSLVATILGVSGGFIMLRAIDRYATSNFQVSQARTAAIICILSGLLVGVVASATYQKSVLGWKIHVGIAVVSLIALVIVSILGKGGLPLVHLCVILVVLVLLMWPSTVRWFYPDVTFATPGRRPKPE</sequence>
<evidence type="ECO:0000256" key="1">
    <source>
        <dbReference type="SAM" id="Phobius"/>
    </source>
</evidence>
<gene>
    <name evidence="2" type="ORF">DI579_04455</name>
</gene>
<evidence type="ECO:0000313" key="2">
    <source>
        <dbReference type="EMBL" id="PZP89147.1"/>
    </source>
</evidence>
<reference evidence="2 3" key="1">
    <citation type="submission" date="2017-08" db="EMBL/GenBank/DDBJ databases">
        <title>Infants hospitalized years apart are colonized by the same room-sourced microbial strains.</title>
        <authorList>
            <person name="Brooks B."/>
            <person name="Olm M.R."/>
            <person name="Firek B.A."/>
            <person name="Baker R."/>
            <person name="Thomas B.C."/>
            <person name="Morowitz M.J."/>
            <person name="Banfield J.F."/>
        </authorList>
    </citation>
    <scope>NUCLEOTIDE SEQUENCE [LARGE SCALE GENOMIC DNA]</scope>
    <source>
        <strain evidence="2">S2_006_000_R1_57</strain>
    </source>
</reference>
<evidence type="ECO:0000313" key="3">
    <source>
        <dbReference type="Proteomes" id="UP000248606"/>
    </source>
</evidence>
<accession>A0A2W5IDV1</accession>
<organism evidence="2 3">
    <name type="scientific">Lawsonella clevelandensis</name>
    <dbReference type="NCBI Taxonomy" id="1528099"/>
    <lineage>
        <taxon>Bacteria</taxon>
        <taxon>Bacillati</taxon>
        <taxon>Actinomycetota</taxon>
        <taxon>Actinomycetes</taxon>
        <taxon>Mycobacteriales</taxon>
        <taxon>Lawsonellaceae</taxon>
        <taxon>Lawsonella</taxon>
    </lineage>
</organism>
<dbReference type="EMBL" id="QFOZ01000004">
    <property type="protein sequence ID" value="PZP89147.1"/>
    <property type="molecule type" value="Genomic_DNA"/>
</dbReference>
<keyword evidence="1" id="KW-0472">Membrane</keyword>
<dbReference type="Proteomes" id="UP000248606">
    <property type="component" value="Unassembled WGS sequence"/>
</dbReference>